<proteinExistence type="predicted"/>
<organism evidence="2 3">
    <name type="scientific">Pleurodeles waltl</name>
    <name type="common">Iberian ribbed newt</name>
    <dbReference type="NCBI Taxonomy" id="8319"/>
    <lineage>
        <taxon>Eukaryota</taxon>
        <taxon>Metazoa</taxon>
        <taxon>Chordata</taxon>
        <taxon>Craniata</taxon>
        <taxon>Vertebrata</taxon>
        <taxon>Euteleostomi</taxon>
        <taxon>Amphibia</taxon>
        <taxon>Batrachia</taxon>
        <taxon>Caudata</taxon>
        <taxon>Salamandroidea</taxon>
        <taxon>Salamandridae</taxon>
        <taxon>Pleurodelinae</taxon>
        <taxon>Pleurodeles</taxon>
    </lineage>
</organism>
<accession>A0AAV7LIZ9</accession>
<keyword evidence="3" id="KW-1185">Reference proteome</keyword>
<gene>
    <name evidence="2" type="ORF">NDU88_004679</name>
</gene>
<evidence type="ECO:0000313" key="3">
    <source>
        <dbReference type="Proteomes" id="UP001066276"/>
    </source>
</evidence>
<protein>
    <submittedName>
        <fullName evidence="2">Uncharacterized protein</fullName>
    </submittedName>
</protein>
<dbReference type="Proteomes" id="UP001066276">
    <property type="component" value="Chromosome 11"/>
</dbReference>
<evidence type="ECO:0000256" key="1">
    <source>
        <dbReference type="SAM" id="MobiDB-lite"/>
    </source>
</evidence>
<feature type="compositionally biased region" description="Polar residues" evidence="1">
    <location>
        <begin position="73"/>
        <end position="89"/>
    </location>
</feature>
<feature type="compositionally biased region" description="Basic and acidic residues" evidence="1">
    <location>
        <begin position="56"/>
        <end position="65"/>
    </location>
</feature>
<comment type="caution">
    <text evidence="2">The sequence shown here is derived from an EMBL/GenBank/DDBJ whole genome shotgun (WGS) entry which is preliminary data.</text>
</comment>
<sequence>MQKKRGHLCPNHGAPLQRSWCSICRAGDLRRGSPTQPAMCRKMQTEEGGKPAVTGDFHRGYHPARDPPPINRAAQSGQGTSLKATTPPTSHKAWKGDPLEQGASDEASTPPVMLTAWMGARWSRGPRMMLQLRP</sequence>
<reference evidence="2" key="1">
    <citation type="journal article" date="2022" name="bioRxiv">
        <title>Sequencing and chromosome-scale assembly of the giantPleurodeles waltlgenome.</title>
        <authorList>
            <person name="Brown T."/>
            <person name="Elewa A."/>
            <person name="Iarovenko S."/>
            <person name="Subramanian E."/>
            <person name="Araus A.J."/>
            <person name="Petzold A."/>
            <person name="Susuki M."/>
            <person name="Suzuki K.-i.T."/>
            <person name="Hayashi T."/>
            <person name="Toyoda A."/>
            <person name="Oliveira C."/>
            <person name="Osipova E."/>
            <person name="Leigh N.D."/>
            <person name="Simon A."/>
            <person name="Yun M.H."/>
        </authorList>
    </citation>
    <scope>NUCLEOTIDE SEQUENCE</scope>
    <source>
        <strain evidence="2">20211129_DDA</strain>
        <tissue evidence="2">Liver</tissue>
    </source>
</reference>
<evidence type="ECO:0000313" key="2">
    <source>
        <dbReference type="EMBL" id="KAJ1091560.1"/>
    </source>
</evidence>
<name>A0AAV7LIZ9_PLEWA</name>
<dbReference type="EMBL" id="JANPWB010000015">
    <property type="protein sequence ID" value="KAJ1091560.1"/>
    <property type="molecule type" value="Genomic_DNA"/>
</dbReference>
<dbReference type="AlphaFoldDB" id="A0AAV7LIZ9"/>
<feature type="region of interest" description="Disordered" evidence="1">
    <location>
        <begin position="43"/>
        <end position="112"/>
    </location>
</feature>